<evidence type="ECO:0000313" key="1">
    <source>
        <dbReference type="EMBL" id="QDU89955.1"/>
    </source>
</evidence>
<sequence>MSLTDQFADELRSPSLAGRVVGVVDGGDRLTVGIEQDDRLAVSFWSLELHTDRLRAAEVSRVKRVAQQITQRVTYLLEPLTECETDQLTCVVQLRSTQPERDGDARAYYEILVKSGGSIALTRYRKEPGALRRPVAAELTKAVLVRLAGDFLAALA</sequence>
<dbReference type="EMBL" id="CP036291">
    <property type="protein sequence ID" value="QDU89955.1"/>
    <property type="molecule type" value="Genomic_DNA"/>
</dbReference>
<proteinExistence type="predicted"/>
<dbReference type="KEGG" id="pnd:Pla175_33520"/>
<dbReference type="AlphaFoldDB" id="A0A518DEP9"/>
<gene>
    <name evidence="1" type="ORF">Pla175_33520</name>
</gene>
<protein>
    <submittedName>
        <fullName evidence="1">Uncharacterized protein</fullName>
    </submittedName>
</protein>
<dbReference type="RefSeq" id="WP_145287505.1">
    <property type="nucleotide sequence ID" value="NZ_CP036291.1"/>
</dbReference>
<name>A0A518DEP9_9BACT</name>
<organism evidence="1 2">
    <name type="scientific">Pirellulimonas nuda</name>
    <dbReference type="NCBI Taxonomy" id="2528009"/>
    <lineage>
        <taxon>Bacteria</taxon>
        <taxon>Pseudomonadati</taxon>
        <taxon>Planctomycetota</taxon>
        <taxon>Planctomycetia</taxon>
        <taxon>Pirellulales</taxon>
        <taxon>Lacipirellulaceae</taxon>
        <taxon>Pirellulimonas</taxon>
    </lineage>
</organism>
<keyword evidence="2" id="KW-1185">Reference proteome</keyword>
<evidence type="ECO:0000313" key="2">
    <source>
        <dbReference type="Proteomes" id="UP000317429"/>
    </source>
</evidence>
<dbReference type="OrthoDB" id="282548at2"/>
<accession>A0A518DEP9</accession>
<dbReference type="Proteomes" id="UP000317429">
    <property type="component" value="Chromosome"/>
</dbReference>
<reference evidence="1 2" key="1">
    <citation type="submission" date="2019-02" db="EMBL/GenBank/DDBJ databases">
        <title>Deep-cultivation of Planctomycetes and their phenomic and genomic characterization uncovers novel biology.</title>
        <authorList>
            <person name="Wiegand S."/>
            <person name="Jogler M."/>
            <person name="Boedeker C."/>
            <person name="Pinto D."/>
            <person name="Vollmers J."/>
            <person name="Rivas-Marin E."/>
            <person name="Kohn T."/>
            <person name="Peeters S.H."/>
            <person name="Heuer A."/>
            <person name="Rast P."/>
            <person name="Oberbeckmann S."/>
            <person name="Bunk B."/>
            <person name="Jeske O."/>
            <person name="Meyerdierks A."/>
            <person name="Storesund J.E."/>
            <person name="Kallscheuer N."/>
            <person name="Luecker S."/>
            <person name="Lage O.M."/>
            <person name="Pohl T."/>
            <person name="Merkel B.J."/>
            <person name="Hornburger P."/>
            <person name="Mueller R.-W."/>
            <person name="Bruemmer F."/>
            <person name="Labrenz M."/>
            <person name="Spormann A.M."/>
            <person name="Op den Camp H."/>
            <person name="Overmann J."/>
            <person name="Amann R."/>
            <person name="Jetten M.S.M."/>
            <person name="Mascher T."/>
            <person name="Medema M.H."/>
            <person name="Devos D.P."/>
            <person name="Kaster A.-K."/>
            <person name="Ovreas L."/>
            <person name="Rohde M."/>
            <person name="Galperin M.Y."/>
            <person name="Jogler C."/>
        </authorList>
    </citation>
    <scope>NUCLEOTIDE SEQUENCE [LARGE SCALE GENOMIC DNA]</scope>
    <source>
        <strain evidence="1 2">Pla175</strain>
    </source>
</reference>